<gene>
    <name evidence="1" type="ORF">Pen02_82860</name>
</gene>
<organism evidence="1 2">
    <name type="scientific">Plantactinospora endophytica</name>
    <dbReference type="NCBI Taxonomy" id="673535"/>
    <lineage>
        <taxon>Bacteria</taxon>
        <taxon>Bacillati</taxon>
        <taxon>Actinomycetota</taxon>
        <taxon>Actinomycetes</taxon>
        <taxon>Micromonosporales</taxon>
        <taxon>Micromonosporaceae</taxon>
        <taxon>Plantactinospora</taxon>
    </lineage>
</organism>
<comment type="caution">
    <text evidence="1">The sequence shown here is derived from an EMBL/GenBank/DDBJ whole genome shotgun (WGS) entry which is preliminary data.</text>
</comment>
<accession>A0ABQ4EFB7</accession>
<dbReference type="EMBL" id="BONW01000062">
    <property type="protein sequence ID" value="GIG93350.1"/>
    <property type="molecule type" value="Genomic_DNA"/>
</dbReference>
<evidence type="ECO:0000313" key="2">
    <source>
        <dbReference type="Proteomes" id="UP000646749"/>
    </source>
</evidence>
<keyword evidence="2" id="KW-1185">Reference proteome</keyword>
<reference evidence="1 2" key="1">
    <citation type="submission" date="2021-01" db="EMBL/GenBank/DDBJ databases">
        <title>Whole genome shotgun sequence of Plantactinospora endophytica NBRC 110450.</title>
        <authorList>
            <person name="Komaki H."/>
            <person name="Tamura T."/>
        </authorList>
    </citation>
    <scope>NUCLEOTIDE SEQUENCE [LARGE SCALE GENOMIC DNA]</scope>
    <source>
        <strain evidence="1 2">NBRC 110450</strain>
    </source>
</reference>
<protein>
    <submittedName>
        <fullName evidence="1">Uncharacterized protein</fullName>
    </submittedName>
</protein>
<dbReference type="Proteomes" id="UP000646749">
    <property type="component" value="Unassembled WGS sequence"/>
</dbReference>
<evidence type="ECO:0000313" key="1">
    <source>
        <dbReference type="EMBL" id="GIG93350.1"/>
    </source>
</evidence>
<proteinExistence type="predicted"/>
<dbReference type="RefSeq" id="WP_203871619.1">
    <property type="nucleotide sequence ID" value="NZ_BONW01000062.1"/>
</dbReference>
<name>A0ABQ4EFB7_9ACTN</name>
<sequence length="140" mass="16062">MGKSADLTRLVFECGGCKRDVSGSKRAVIHINHGEINRAEREEREWNERHPPDSPTGITAAELADVPAPALWWVHCDDCNPHRADDGTMCNGCYWFELSRCQTTVDLLHWTAHLMEKEWLKATDWNKLLRDSIKPFHVNP</sequence>